<accession>E4Y9C9</accession>
<dbReference type="AlphaFoldDB" id="E4Y9C9"/>
<evidence type="ECO:0000256" key="1">
    <source>
        <dbReference type="SAM" id="SignalP"/>
    </source>
</evidence>
<reference evidence="3" key="1">
    <citation type="journal article" date="2010" name="Science">
        <title>Plasticity of animal genome architecture unmasked by rapid evolution of a pelagic tunicate.</title>
        <authorList>
            <person name="Denoeud F."/>
            <person name="Henriet S."/>
            <person name="Mungpakdee S."/>
            <person name="Aury J.M."/>
            <person name="Da Silva C."/>
            <person name="Brinkmann H."/>
            <person name="Mikhaleva J."/>
            <person name="Olsen L.C."/>
            <person name="Jubin C."/>
            <person name="Canestro C."/>
            <person name="Bouquet J.M."/>
            <person name="Danks G."/>
            <person name="Poulain J."/>
            <person name="Campsteijn C."/>
            <person name="Adamski M."/>
            <person name="Cross I."/>
            <person name="Yadetie F."/>
            <person name="Muffato M."/>
            <person name="Louis A."/>
            <person name="Butcher S."/>
            <person name="Tsagkogeorga G."/>
            <person name="Konrad A."/>
            <person name="Singh S."/>
            <person name="Jensen M.F."/>
            <person name="Cong E.H."/>
            <person name="Eikeseth-Otteraa H."/>
            <person name="Noel B."/>
            <person name="Anthouard V."/>
            <person name="Porcel B.M."/>
            <person name="Kachouri-Lafond R."/>
            <person name="Nishino A."/>
            <person name="Ugolini M."/>
            <person name="Chourrout P."/>
            <person name="Nishida H."/>
            <person name="Aasland R."/>
            <person name="Huzurbazar S."/>
            <person name="Westhof E."/>
            <person name="Delsuc F."/>
            <person name="Lehrach H."/>
            <person name="Reinhardt R."/>
            <person name="Weissenbach J."/>
            <person name="Roy S.W."/>
            <person name="Artiguenave F."/>
            <person name="Postlethwait J.H."/>
            <person name="Manak J.R."/>
            <person name="Thompson E.M."/>
            <person name="Jaillon O."/>
            <person name="Du Pasquier L."/>
            <person name="Boudinot P."/>
            <person name="Liberles D.A."/>
            <person name="Volff J.N."/>
            <person name="Philippe H."/>
            <person name="Lenhard B."/>
            <person name="Roest Crollius H."/>
            <person name="Wincker P."/>
            <person name="Chourrout D."/>
        </authorList>
    </citation>
    <scope>NUCLEOTIDE SEQUENCE [LARGE SCALE GENOMIC DNA]</scope>
</reference>
<dbReference type="InterPro" id="IPR003137">
    <property type="entry name" value="PA_domain"/>
</dbReference>
<gene>
    <name evidence="3" type="ORF">GSOID_T00030580001</name>
</gene>
<feature type="chain" id="PRO_5003190924" description="PA domain-containing protein" evidence="1">
    <location>
        <begin position="17"/>
        <end position="152"/>
    </location>
</feature>
<dbReference type="SUPFAM" id="SSF52025">
    <property type="entry name" value="PA domain"/>
    <property type="match status" value="1"/>
</dbReference>
<dbReference type="InterPro" id="IPR046450">
    <property type="entry name" value="PA_dom_sf"/>
</dbReference>
<organism evidence="3">
    <name type="scientific">Oikopleura dioica</name>
    <name type="common">Tunicate</name>
    <dbReference type="NCBI Taxonomy" id="34765"/>
    <lineage>
        <taxon>Eukaryota</taxon>
        <taxon>Metazoa</taxon>
        <taxon>Chordata</taxon>
        <taxon>Tunicata</taxon>
        <taxon>Appendicularia</taxon>
        <taxon>Copelata</taxon>
        <taxon>Oikopleuridae</taxon>
        <taxon>Oikopleura</taxon>
    </lineage>
</organism>
<evidence type="ECO:0000259" key="2">
    <source>
        <dbReference type="Pfam" id="PF02225"/>
    </source>
</evidence>
<sequence>MFTALLMLKLFACAAANRMDVAYEQKLIFNNGTMLGIYGCEKEHFASNDFNDKLAFLYRGGCTFEKKITLAAEAGAASVVIVNNYTDGVVTMLIGKAEKYKIISLMITNETGNKIYQVIKNKENQDTFDLFISSSGLSNAIKIIILVFCVLF</sequence>
<keyword evidence="1" id="KW-0732">Signal</keyword>
<dbReference type="EMBL" id="FN654336">
    <property type="protein sequence ID" value="CBY32166.1"/>
    <property type="molecule type" value="Genomic_DNA"/>
</dbReference>
<evidence type="ECO:0000313" key="3">
    <source>
        <dbReference type="EMBL" id="CBY32166.1"/>
    </source>
</evidence>
<feature type="domain" description="PA" evidence="2">
    <location>
        <begin position="38"/>
        <end position="115"/>
    </location>
</feature>
<protein>
    <recommendedName>
        <fullName evidence="2">PA domain-containing protein</fullName>
    </recommendedName>
</protein>
<dbReference type="Gene3D" id="3.50.30.30">
    <property type="match status" value="1"/>
</dbReference>
<dbReference type="Proteomes" id="UP000011014">
    <property type="component" value="Unassembled WGS sequence"/>
</dbReference>
<feature type="signal peptide" evidence="1">
    <location>
        <begin position="1"/>
        <end position="16"/>
    </location>
</feature>
<dbReference type="Pfam" id="PF02225">
    <property type="entry name" value="PA"/>
    <property type="match status" value="1"/>
</dbReference>
<proteinExistence type="predicted"/>
<name>E4Y9C9_OIKDI</name>